<dbReference type="Proteomes" id="UP000266841">
    <property type="component" value="Unassembled WGS sequence"/>
</dbReference>
<dbReference type="AlphaFoldDB" id="K0R559"/>
<comment type="caution">
    <text evidence="1">The sequence shown here is derived from an EMBL/GenBank/DDBJ whole genome shotgun (WGS) entry which is preliminary data.</text>
</comment>
<evidence type="ECO:0008006" key="3">
    <source>
        <dbReference type="Google" id="ProtNLM"/>
    </source>
</evidence>
<accession>K0R559</accession>
<dbReference type="SUPFAM" id="SSF55729">
    <property type="entry name" value="Acyl-CoA N-acyltransferases (Nat)"/>
    <property type="match status" value="1"/>
</dbReference>
<keyword evidence="2" id="KW-1185">Reference proteome</keyword>
<organism evidence="1 2">
    <name type="scientific">Thalassiosira oceanica</name>
    <name type="common">Marine diatom</name>
    <dbReference type="NCBI Taxonomy" id="159749"/>
    <lineage>
        <taxon>Eukaryota</taxon>
        <taxon>Sar</taxon>
        <taxon>Stramenopiles</taxon>
        <taxon>Ochrophyta</taxon>
        <taxon>Bacillariophyta</taxon>
        <taxon>Coscinodiscophyceae</taxon>
        <taxon>Thalassiosirophycidae</taxon>
        <taxon>Thalassiosirales</taxon>
        <taxon>Thalassiosiraceae</taxon>
        <taxon>Thalassiosira</taxon>
    </lineage>
</organism>
<evidence type="ECO:0000313" key="1">
    <source>
        <dbReference type="EMBL" id="EJK43646.1"/>
    </source>
</evidence>
<protein>
    <recommendedName>
        <fullName evidence="3">N-acetyltransferase domain-containing protein</fullName>
    </recommendedName>
</protein>
<sequence>MRSMVPVADESWANVIPETLCTHSLEVREETIASARQLLHRGAIDAEDFIEQSPDVERTLLESFIEDDFERLLHLTTLVSTEDEEVVGISFWREVEANEMEDWLDLGRVERAIKNRRLLDDTAEHDDELPPQARQKLRLVRSSSARWIDALISPCAQSTQSTAQKLTHSWIKIELIAIKKNFRSLHLGAFLLGCTLAKAHDKCQDHVVLHVAGGKSKNVAAAKLYSRFGFIAIPRHSEGGPFARPDKDVFVLGDIGSALHDVPWRAALG</sequence>
<dbReference type="Gene3D" id="3.40.630.30">
    <property type="match status" value="1"/>
</dbReference>
<dbReference type="InterPro" id="IPR016181">
    <property type="entry name" value="Acyl_CoA_acyltransferase"/>
</dbReference>
<gene>
    <name evidence="1" type="ORF">THAOC_37890</name>
</gene>
<reference evidence="1 2" key="1">
    <citation type="journal article" date="2012" name="Genome Biol.">
        <title>Genome and low-iron response of an oceanic diatom adapted to chronic iron limitation.</title>
        <authorList>
            <person name="Lommer M."/>
            <person name="Specht M."/>
            <person name="Roy A.S."/>
            <person name="Kraemer L."/>
            <person name="Andreson R."/>
            <person name="Gutowska M.A."/>
            <person name="Wolf J."/>
            <person name="Bergner S.V."/>
            <person name="Schilhabel M.B."/>
            <person name="Klostermeier U.C."/>
            <person name="Beiko R.G."/>
            <person name="Rosenstiel P."/>
            <person name="Hippler M."/>
            <person name="Laroche J."/>
        </authorList>
    </citation>
    <scope>NUCLEOTIDE SEQUENCE [LARGE SCALE GENOMIC DNA]</scope>
    <source>
        <strain evidence="1 2">CCMP1005</strain>
    </source>
</reference>
<name>K0R559_THAOC</name>
<dbReference type="OrthoDB" id="47633at2759"/>
<evidence type="ECO:0000313" key="2">
    <source>
        <dbReference type="Proteomes" id="UP000266841"/>
    </source>
</evidence>
<dbReference type="EMBL" id="AGNL01050828">
    <property type="protein sequence ID" value="EJK43646.1"/>
    <property type="molecule type" value="Genomic_DNA"/>
</dbReference>
<proteinExistence type="predicted"/>